<feature type="transmembrane region" description="Helical" evidence="1">
    <location>
        <begin position="339"/>
        <end position="356"/>
    </location>
</feature>
<dbReference type="RefSeq" id="WP_209141717.1">
    <property type="nucleotide sequence ID" value="NZ_JAGHKO010000010.1"/>
</dbReference>
<feature type="transmembrane region" description="Helical" evidence="1">
    <location>
        <begin position="9"/>
        <end position="27"/>
    </location>
</feature>
<gene>
    <name evidence="2" type="ORF">J7I42_25510</name>
</gene>
<evidence type="ECO:0000313" key="3">
    <source>
        <dbReference type="Proteomes" id="UP000677244"/>
    </source>
</evidence>
<keyword evidence="1" id="KW-0812">Transmembrane</keyword>
<comment type="caution">
    <text evidence="2">The sequence shown here is derived from an EMBL/GenBank/DDBJ whole genome shotgun (WGS) entry which is preliminary data.</text>
</comment>
<feature type="transmembrane region" description="Helical" evidence="1">
    <location>
        <begin position="278"/>
        <end position="298"/>
    </location>
</feature>
<evidence type="ECO:0000313" key="2">
    <source>
        <dbReference type="EMBL" id="MBO9203667.1"/>
    </source>
</evidence>
<feature type="transmembrane region" description="Helical" evidence="1">
    <location>
        <begin position="215"/>
        <end position="238"/>
    </location>
</feature>
<dbReference type="Proteomes" id="UP000677244">
    <property type="component" value="Unassembled WGS sequence"/>
</dbReference>
<feature type="transmembrane region" description="Helical" evidence="1">
    <location>
        <begin position="111"/>
        <end position="132"/>
    </location>
</feature>
<keyword evidence="1" id="KW-0472">Membrane</keyword>
<feature type="transmembrane region" description="Helical" evidence="1">
    <location>
        <begin position="79"/>
        <end position="99"/>
    </location>
</feature>
<sequence length="504" mass="57783">MTGLKRKDIYLLSFLFLVVLLIFYPLFFTEYAYTDETDQLWNYRPGSNYRMFGIQGRWITEWMVSKSFAAIDSIREITFIRIFSLAMWLVCIPVWYVIIKRVVAKDAVYEYLPFFTCLFLVTSLQFSIIVQWASCVEMAIANTAGLLSGAIWYLAIRDKENFWSVPVRPALGAIVAGLISLFAYQSGVGCFVIPFLLHYICAFSTRKDAVFIKGIAFYFALYALYFVLFKLSLVIAHLGSDPRSGITKDPLGKITYFIAQPLERSFWFNIIVNEDRKLSWFVGKAMMLAWMVLAFIRFGKKNRGLAVKHIAFAGMALVLSFLVSMVVKENYPSNRTMVALDLCVFIICAEMVLYLVKNKQARLAIAGIVAGILIVSSWYNFNKVFLQPVHKEYMAVKNYVHQHYNKNITTVYFIMSSREAFKKEFHIQATMDEFGVPSTSSAFIWVPEPLTRQLVYEKTGNRETAKQLTIKYWKDEAAFTNSGERVTDSTLVVNMPALIEAINP</sequence>
<dbReference type="EMBL" id="JAGHKO010000010">
    <property type="protein sequence ID" value="MBO9203667.1"/>
    <property type="molecule type" value="Genomic_DNA"/>
</dbReference>
<evidence type="ECO:0008006" key="4">
    <source>
        <dbReference type="Google" id="ProtNLM"/>
    </source>
</evidence>
<keyword evidence="1" id="KW-1133">Transmembrane helix</keyword>
<protein>
    <recommendedName>
        <fullName evidence="4">Glycosyltransferase RgtA/B/C/D-like domain-containing protein</fullName>
    </recommendedName>
</protein>
<reference evidence="2 3" key="1">
    <citation type="submission" date="2021-03" db="EMBL/GenBank/DDBJ databases">
        <title>Assistant Professor.</title>
        <authorList>
            <person name="Huq M.A."/>
        </authorList>
    </citation>
    <scope>NUCLEOTIDE SEQUENCE [LARGE SCALE GENOMIC DNA]</scope>
    <source>
        <strain evidence="2 3">MAH-29</strain>
    </source>
</reference>
<feature type="transmembrane region" description="Helical" evidence="1">
    <location>
        <begin position="310"/>
        <end position="327"/>
    </location>
</feature>
<proteinExistence type="predicted"/>
<evidence type="ECO:0000256" key="1">
    <source>
        <dbReference type="SAM" id="Phobius"/>
    </source>
</evidence>
<accession>A0ABS3Z1M8</accession>
<feature type="transmembrane region" description="Helical" evidence="1">
    <location>
        <begin position="363"/>
        <end position="381"/>
    </location>
</feature>
<organism evidence="2 3">
    <name type="scientific">Niastella soli</name>
    <dbReference type="NCBI Taxonomy" id="2821487"/>
    <lineage>
        <taxon>Bacteria</taxon>
        <taxon>Pseudomonadati</taxon>
        <taxon>Bacteroidota</taxon>
        <taxon>Chitinophagia</taxon>
        <taxon>Chitinophagales</taxon>
        <taxon>Chitinophagaceae</taxon>
        <taxon>Niastella</taxon>
    </lineage>
</organism>
<keyword evidence="3" id="KW-1185">Reference proteome</keyword>
<name>A0ABS3Z1M8_9BACT</name>